<protein>
    <submittedName>
        <fullName evidence="2">Major facilitator superfamily (MFS) profile domain-containing protein</fullName>
    </submittedName>
</protein>
<reference evidence="2" key="1">
    <citation type="submission" date="2022-11" db="UniProtKB">
        <authorList>
            <consortium name="WormBaseParasite"/>
        </authorList>
    </citation>
    <scope>IDENTIFICATION</scope>
</reference>
<name>A0AC35F521_9BILA</name>
<sequence>MQISELSLRGNDNTLEWSDKQIALLLSATFYGGLLTAFWSGYLSDRFSPKWVILLGVFGCVIVTGLTPILAESNFYALFFARVAMGLGEVCVL</sequence>
<evidence type="ECO:0000313" key="2">
    <source>
        <dbReference type="WBParaSite" id="PS1159_v2.g13249.t1"/>
    </source>
</evidence>
<dbReference type="WBParaSite" id="PS1159_v2.g13249.t1">
    <property type="protein sequence ID" value="PS1159_v2.g13249.t1"/>
    <property type="gene ID" value="PS1159_v2.g13249"/>
</dbReference>
<proteinExistence type="predicted"/>
<accession>A0AC35F521</accession>
<dbReference type="Proteomes" id="UP000887580">
    <property type="component" value="Unplaced"/>
</dbReference>
<organism evidence="1 2">
    <name type="scientific">Panagrolaimus sp. PS1159</name>
    <dbReference type="NCBI Taxonomy" id="55785"/>
    <lineage>
        <taxon>Eukaryota</taxon>
        <taxon>Metazoa</taxon>
        <taxon>Ecdysozoa</taxon>
        <taxon>Nematoda</taxon>
        <taxon>Chromadorea</taxon>
        <taxon>Rhabditida</taxon>
        <taxon>Tylenchina</taxon>
        <taxon>Panagrolaimomorpha</taxon>
        <taxon>Panagrolaimoidea</taxon>
        <taxon>Panagrolaimidae</taxon>
        <taxon>Panagrolaimus</taxon>
    </lineage>
</organism>
<evidence type="ECO:0000313" key="1">
    <source>
        <dbReference type="Proteomes" id="UP000887580"/>
    </source>
</evidence>